<evidence type="ECO:0000313" key="2">
    <source>
        <dbReference type="Proteomes" id="UP000053424"/>
    </source>
</evidence>
<keyword evidence="2" id="KW-1185">Reference proteome</keyword>
<sequence length="66" mass="7136">MSESRIYKGDAAELQPASHTMQACLLRATSMARHNWMISLGVFGSAGLGDQSKPVSQVVPPQKNIH</sequence>
<reference evidence="1 2" key="1">
    <citation type="submission" date="2014-04" db="EMBL/GenBank/DDBJ databases">
        <authorList>
            <consortium name="DOE Joint Genome Institute"/>
            <person name="Kuo A."/>
            <person name="Gay G."/>
            <person name="Dore J."/>
            <person name="Kohler A."/>
            <person name="Nagy L.G."/>
            <person name="Floudas D."/>
            <person name="Copeland A."/>
            <person name="Barry K.W."/>
            <person name="Cichocki N."/>
            <person name="Veneault-Fourrey C."/>
            <person name="LaButti K."/>
            <person name="Lindquist E.A."/>
            <person name="Lipzen A."/>
            <person name="Lundell T."/>
            <person name="Morin E."/>
            <person name="Murat C."/>
            <person name="Sun H."/>
            <person name="Tunlid A."/>
            <person name="Henrissat B."/>
            <person name="Grigoriev I.V."/>
            <person name="Hibbett D.S."/>
            <person name="Martin F."/>
            <person name="Nordberg H.P."/>
            <person name="Cantor M.N."/>
            <person name="Hua S.X."/>
        </authorList>
    </citation>
    <scope>NUCLEOTIDE SEQUENCE [LARGE SCALE GENOMIC DNA]</scope>
    <source>
        <strain evidence="2">h7</strain>
    </source>
</reference>
<name>A0A0C3CKC2_HEBCY</name>
<organism evidence="1 2">
    <name type="scientific">Hebeloma cylindrosporum</name>
    <dbReference type="NCBI Taxonomy" id="76867"/>
    <lineage>
        <taxon>Eukaryota</taxon>
        <taxon>Fungi</taxon>
        <taxon>Dikarya</taxon>
        <taxon>Basidiomycota</taxon>
        <taxon>Agaricomycotina</taxon>
        <taxon>Agaricomycetes</taxon>
        <taxon>Agaricomycetidae</taxon>
        <taxon>Agaricales</taxon>
        <taxon>Agaricineae</taxon>
        <taxon>Hymenogastraceae</taxon>
        <taxon>Hebeloma</taxon>
    </lineage>
</organism>
<accession>A0A0C3CKC2</accession>
<dbReference type="Proteomes" id="UP000053424">
    <property type="component" value="Unassembled WGS sequence"/>
</dbReference>
<gene>
    <name evidence="1" type="ORF">M413DRAFT_443252</name>
</gene>
<proteinExistence type="predicted"/>
<dbReference type="AlphaFoldDB" id="A0A0C3CKC2"/>
<dbReference type="HOGENOM" id="CLU_2831470_0_0_1"/>
<protein>
    <submittedName>
        <fullName evidence="1">Uncharacterized protein</fullName>
    </submittedName>
</protein>
<evidence type="ECO:0000313" key="1">
    <source>
        <dbReference type="EMBL" id="KIM44226.1"/>
    </source>
</evidence>
<dbReference type="EMBL" id="KN831774">
    <property type="protein sequence ID" value="KIM44226.1"/>
    <property type="molecule type" value="Genomic_DNA"/>
</dbReference>
<reference evidence="2" key="2">
    <citation type="submission" date="2015-01" db="EMBL/GenBank/DDBJ databases">
        <title>Evolutionary Origins and Diversification of the Mycorrhizal Mutualists.</title>
        <authorList>
            <consortium name="DOE Joint Genome Institute"/>
            <consortium name="Mycorrhizal Genomics Consortium"/>
            <person name="Kohler A."/>
            <person name="Kuo A."/>
            <person name="Nagy L.G."/>
            <person name="Floudas D."/>
            <person name="Copeland A."/>
            <person name="Barry K.W."/>
            <person name="Cichocki N."/>
            <person name="Veneault-Fourrey C."/>
            <person name="LaButti K."/>
            <person name="Lindquist E.A."/>
            <person name="Lipzen A."/>
            <person name="Lundell T."/>
            <person name="Morin E."/>
            <person name="Murat C."/>
            <person name="Riley R."/>
            <person name="Ohm R."/>
            <person name="Sun H."/>
            <person name="Tunlid A."/>
            <person name="Henrissat B."/>
            <person name="Grigoriev I.V."/>
            <person name="Hibbett D.S."/>
            <person name="Martin F."/>
        </authorList>
    </citation>
    <scope>NUCLEOTIDE SEQUENCE [LARGE SCALE GENOMIC DNA]</scope>
    <source>
        <strain evidence="2">h7</strain>
    </source>
</reference>
<dbReference type="PROSITE" id="PS51257">
    <property type="entry name" value="PROKAR_LIPOPROTEIN"/>
    <property type="match status" value="1"/>
</dbReference>